<keyword evidence="2" id="KW-0521">NADP</keyword>
<dbReference type="GO" id="GO:0016491">
    <property type="term" value="F:oxidoreductase activity"/>
    <property type="evidence" value="ECO:0007669"/>
    <property type="project" value="UniProtKB-KW"/>
</dbReference>
<evidence type="ECO:0000256" key="3">
    <source>
        <dbReference type="ARBA" id="ARBA00023002"/>
    </source>
</evidence>
<protein>
    <submittedName>
        <fullName evidence="6">Short-chain dehydrogenase/reductase</fullName>
    </submittedName>
</protein>
<dbReference type="InterPro" id="IPR052178">
    <property type="entry name" value="Sec_Metab_Biosynth_SDR"/>
</dbReference>
<evidence type="ECO:0000313" key="7">
    <source>
        <dbReference type="Proteomes" id="UP000431533"/>
    </source>
</evidence>
<organism evidence="6 7">
    <name type="scientific">Lachnellula hyalina</name>
    <dbReference type="NCBI Taxonomy" id="1316788"/>
    <lineage>
        <taxon>Eukaryota</taxon>
        <taxon>Fungi</taxon>
        <taxon>Dikarya</taxon>
        <taxon>Ascomycota</taxon>
        <taxon>Pezizomycotina</taxon>
        <taxon>Leotiomycetes</taxon>
        <taxon>Helotiales</taxon>
        <taxon>Lachnaceae</taxon>
        <taxon>Lachnellula</taxon>
    </lineage>
</organism>
<name>A0A8H8R0Q0_9HELO</name>
<dbReference type="PANTHER" id="PTHR43618">
    <property type="entry name" value="7-ALPHA-HYDROXYSTEROID DEHYDROGENASE"/>
    <property type="match status" value="1"/>
</dbReference>
<dbReference type="Proteomes" id="UP000431533">
    <property type="component" value="Unassembled WGS sequence"/>
</dbReference>
<dbReference type="SMART" id="SM00220">
    <property type="entry name" value="S_TKc"/>
    <property type="match status" value="1"/>
</dbReference>
<evidence type="ECO:0000256" key="4">
    <source>
        <dbReference type="SAM" id="MobiDB-lite"/>
    </source>
</evidence>
<evidence type="ECO:0000256" key="2">
    <source>
        <dbReference type="ARBA" id="ARBA00022857"/>
    </source>
</evidence>
<keyword evidence="3" id="KW-0560">Oxidoreductase</keyword>
<dbReference type="InterPro" id="IPR020904">
    <property type="entry name" value="Sc_DH/Rdtase_CS"/>
</dbReference>
<dbReference type="PROSITE" id="PS00061">
    <property type="entry name" value="ADH_SHORT"/>
    <property type="match status" value="1"/>
</dbReference>
<comment type="caution">
    <text evidence="6">The sequence shown here is derived from an EMBL/GenBank/DDBJ whole genome shotgun (WGS) entry which is preliminary data.</text>
</comment>
<sequence>MGDGSWVSTEPSTRVLKERGLEKLPLNNDENAKDSDPTAEISVAKQLEVEGTFARLVPQNKYARDAFQRLAQSSRDHPAYLHHKQFVHVDERKDIDLLDREDYFIFSLGLLPEFPALGWRIGKGRLNRPNLSVDIRIHDGEGMAGVHARFCWVKGGGGFFLFADNLRTVPVILNGEVLKRTQRLIPYRNSISLGECNFSLKFEERTPALEEQFQVELSAFYLSVLRENTPLLLPTPSGNEVTIGNWVVRNPIASGSYGRVSVVSHMQTGQPAAAKELWRTPRNKFSVDREIFIAKYLQSHPHKRLGIPFEFYHKKIVDKAEKLRYAKILDENWSPGQADAIDLHILYSPLSTSNFSALIKSKASIETRTRLFTQVLDGVAFLHSLGISHRDIKPGNLMVKSYDPPDAQIIDFGCATTVPRTLYDRPGTVPYLAPEQCENQWHDKSVDYWACALVGAELVGLKRRTNERIAGENYLMLCYWLDNYEGPSGQALIDVCKGMLKMEPAERMTAADALEKHLSDFHIDVNTGLKRATDENHNLVLKAVRVVQRYLWKSTAISPAKQRPEMSTPNFDINNLFGVKGIVAVITGGGSGLGLYVANALDANGAKAVYIIGRRKEPLEKAAKQSVNGTIIPLQGDVTSKDSLASLAEHIQKEQGFINVLFANSGVLGVQSSQLNLPKDRKPTLKELKDAHWAPPIEDFTQAMNVNISGVFYTSLAFLELLDEGNKNGNVEQKSNIIVTSSIAGFSRQVAAGFSYSASKAGATHLVKLLATQLTPYKIRVNAIAPGLFPSEMTEGNPVFANGDPRKEGGVKTEFVPLERSGTEEDIAGVALFLISKGGAYLSGNVIVPDGGRLGQMPATY</sequence>
<feature type="domain" description="Protein kinase" evidence="5">
    <location>
        <begin position="246"/>
        <end position="525"/>
    </location>
</feature>
<dbReference type="PRINTS" id="PR00081">
    <property type="entry name" value="GDHRDH"/>
</dbReference>
<dbReference type="InterPro" id="IPR008271">
    <property type="entry name" value="Ser/Thr_kinase_AS"/>
</dbReference>
<dbReference type="Pfam" id="PF00069">
    <property type="entry name" value="Pkinase"/>
    <property type="match status" value="1"/>
</dbReference>
<feature type="compositionally biased region" description="Polar residues" evidence="4">
    <location>
        <begin position="1"/>
        <end position="12"/>
    </location>
</feature>
<dbReference type="EMBL" id="QGMH01000071">
    <property type="protein sequence ID" value="TVY26353.1"/>
    <property type="molecule type" value="Genomic_DNA"/>
</dbReference>
<evidence type="ECO:0000313" key="6">
    <source>
        <dbReference type="EMBL" id="TVY26353.1"/>
    </source>
</evidence>
<evidence type="ECO:0000256" key="1">
    <source>
        <dbReference type="ARBA" id="ARBA00006484"/>
    </source>
</evidence>
<dbReference type="InterPro" id="IPR002347">
    <property type="entry name" value="SDR_fam"/>
</dbReference>
<dbReference type="GeneID" id="41986212"/>
<dbReference type="GO" id="GO:0005524">
    <property type="term" value="F:ATP binding"/>
    <property type="evidence" value="ECO:0007669"/>
    <property type="project" value="InterPro"/>
</dbReference>
<reference evidence="6 7" key="1">
    <citation type="submission" date="2018-05" db="EMBL/GenBank/DDBJ databases">
        <title>Genome sequencing and assembly of the regulated plant pathogen Lachnellula willkommii and related sister species for the development of diagnostic species identification markers.</title>
        <authorList>
            <person name="Giroux E."/>
            <person name="Bilodeau G."/>
        </authorList>
    </citation>
    <scope>NUCLEOTIDE SEQUENCE [LARGE SCALE GENOMIC DNA]</scope>
    <source>
        <strain evidence="6 7">CBS 185.66</strain>
    </source>
</reference>
<dbReference type="PROSITE" id="PS00108">
    <property type="entry name" value="PROTEIN_KINASE_ST"/>
    <property type="match status" value="1"/>
</dbReference>
<dbReference type="InterPro" id="IPR000719">
    <property type="entry name" value="Prot_kinase_dom"/>
</dbReference>
<accession>A0A8H8R0Q0</accession>
<dbReference type="InterPro" id="IPR036291">
    <property type="entry name" value="NAD(P)-bd_dom_sf"/>
</dbReference>
<dbReference type="GO" id="GO:0004672">
    <property type="term" value="F:protein kinase activity"/>
    <property type="evidence" value="ECO:0007669"/>
    <property type="project" value="InterPro"/>
</dbReference>
<proteinExistence type="inferred from homology"/>
<dbReference type="Gene3D" id="3.40.50.720">
    <property type="entry name" value="NAD(P)-binding Rossmann-like Domain"/>
    <property type="match status" value="1"/>
</dbReference>
<evidence type="ECO:0000259" key="5">
    <source>
        <dbReference type="PROSITE" id="PS50011"/>
    </source>
</evidence>
<dbReference type="Gene3D" id="1.10.510.10">
    <property type="entry name" value="Transferase(Phosphotransferase) domain 1"/>
    <property type="match status" value="1"/>
</dbReference>
<dbReference type="PROSITE" id="PS50011">
    <property type="entry name" value="PROTEIN_KINASE_DOM"/>
    <property type="match status" value="1"/>
</dbReference>
<dbReference type="CDD" id="cd00180">
    <property type="entry name" value="PKc"/>
    <property type="match status" value="1"/>
</dbReference>
<dbReference type="RefSeq" id="XP_031005141.1">
    <property type="nucleotide sequence ID" value="XM_031150955.1"/>
</dbReference>
<gene>
    <name evidence="6" type="primary">SAT3_0</name>
    <name evidence="6" type="ORF">LHYA1_G006014</name>
</gene>
<dbReference type="InterPro" id="IPR011009">
    <property type="entry name" value="Kinase-like_dom_sf"/>
</dbReference>
<dbReference type="OrthoDB" id="5979581at2759"/>
<comment type="similarity">
    <text evidence="1">Belongs to the short-chain dehydrogenases/reductases (SDR) family.</text>
</comment>
<dbReference type="SUPFAM" id="SSF51735">
    <property type="entry name" value="NAD(P)-binding Rossmann-fold domains"/>
    <property type="match status" value="1"/>
</dbReference>
<dbReference type="AlphaFoldDB" id="A0A8H8R0Q0"/>
<dbReference type="SUPFAM" id="SSF56112">
    <property type="entry name" value="Protein kinase-like (PK-like)"/>
    <property type="match status" value="1"/>
</dbReference>
<dbReference type="PANTHER" id="PTHR43618:SF18">
    <property type="entry name" value="SHORT CHAIN DEHYDROGENASE_REDUCTASE FAMILY (AFU_ORTHOLOGUE AFUA_5G12480)"/>
    <property type="match status" value="1"/>
</dbReference>
<feature type="region of interest" description="Disordered" evidence="4">
    <location>
        <begin position="1"/>
        <end position="37"/>
    </location>
</feature>
<keyword evidence="7" id="KW-1185">Reference proteome</keyword>
<dbReference type="Pfam" id="PF00106">
    <property type="entry name" value="adh_short"/>
    <property type="match status" value="1"/>
</dbReference>